<evidence type="ECO:0000313" key="2">
    <source>
        <dbReference type="EMBL" id="QJR12784.1"/>
    </source>
</evidence>
<evidence type="ECO:0000256" key="1">
    <source>
        <dbReference type="SAM" id="Phobius"/>
    </source>
</evidence>
<accession>A0A6M4H2G5</accession>
<keyword evidence="1" id="KW-1133">Transmembrane helix</keyword>
<sequence length="64" mass="6977">MIKWLLVVVVAIVVLSLAGPFLSRYGLGRLPGDLTVKFRGKLVYIPITTTLILSLALTLLGRLI</sequence>
<evidence type="ECO:0000313" key="3">
    <source>
        <dbReference type="Proteomes" id="UP000501534"/>
    </source>
</evidence>
<keyword evidence="3" id="KW-1185">Reference proteome</keyword>
<dbReference type="KEGG" id="uru:DSM104443_03877"/>
<gene>
    <name evidence="2" type="ORF">DSM104443_03877</name>
</gene>
<name>A0A6M4H2G5_9PROT</name>
<organism evidence="2 3">
    <name type="scientific">Usitatibacter rugosus</name>
    <dbReference type="NCBI Taxonomy" id="2732067"/>
    <lineage>
        <taxon>Bacteria</taxon>
        <taxon>Pseudomonadati</taxon>
        <taxon>Pseudomonadota</taxon>
        <taxon>Betaproteobacteria</taxon>
        <taxon>Nitrosomonadales</taxon>
        <taxon>Usitatibacteraceae</taxon>
        <taxon>Usitatibacter</taxon>
    </lineage>
</organism>
<feature type="transmembrane region" description="Helical" evidence="1">
    <location>
        <begin position="42"/>
        <end position="61"/>
    </location>
</feature>
<reference evidence="2 3" key="1">
    <citation type="submission" date="2020-04" db="EMBL/GenBank/DDBJ databases">
        <title>Usitatibacter rugosus gen. nov., sp. nov. and Usitatibacter palustris sp. nov., novel members of Usitatibacteraceae fam. nov. within the order Nitrosomonadales isolated from soil.</title>
        <authorList>
            <person name="Huber K.J."/>
            <person name="Neumann-Schaal M."/>
            <person name="Geppert A."/>
            <person name="Luckner M."/>
            <person name="Wanner G."/>
            <person name="Overmann J."/>
        </authorList>
    </citation>
    <scope>NUCLEOTIDE SEQUENCE [LARGE SCALE GENOMIC DNA]</scope>
    <source>
        <strain evidence="2 3">0125_3</strain>
    </source>
</reference>
<dbReference type="InterPro" id="IPR021320">
    <property type="entry name" value="DUF2905"/>
</dbReference>
<dbReference type="Pfam" id="PF11146">
    <property type="entry name" value="DUF2905"/>
    <property type="match status" value="1"/>
</dbReference>
<protein>
    <recommendedName>
        <fullName evidence="4">DUF2905 family protein</fullName>
    </recommendedName>
</protein>
<proteinExistence type="predicted"/>
<dbReference type="AlphaFoldDB" id="A0A6M4H2G5"/>
<keyword evidence="1" id="KW-0472">Membrane</keyword>
<keyword evidence="1" id="KW-0812">Transmembrane</keyword>
<dbReference type="EMBL" id="CP053069">
    <property type="protein sequence ID" value="QJR12784.1"/>
    <property type="molecule type" value="Genomic_DNA"/>
</dbReference>
<dbReference type="Proteomes" id="UP000501534">
    <property type="component" value="Chromosome"/>
</dbReference>
<evidence type="ECO:0008006" key="4">
    <source>
        <dbReference type="Google" id="ProtNLM"/>
    </source>
</evidence>
<dbReference type="RefSeq" id="WP_171095288.1">
    <property type="nucleotide sequence ID" value="NZ_CP053069.1"/>
</dbReference>